<sequence>MTLAKSFVKKAFVGTRENLSESELNHLLQQYQGNHSYYFLRWADRVSGVIENLPDSLSPEGQMFNADLEIRWKRKGDKYNVLLLSEYDNDYPEFNGFDRFPQTWQAETRNAKFYTATETRFPKEFIYPEKLNFGQRYFKDQDTGIVHFVALTILDPKEA</sequence>
<proteinExistence type="predicted"/>
<reference evidence="1" key="1">
    <citation type="journal article" date="2015" name="ISME J.">
        <title>Draft Genome Sequence of Streptomyces incarnatus NRRL8089, which Produces the Nucleoside Antibiotic Sinefungin.</title>
        <authorList>
            <person name="Oshima K."/>
            <person name="Hattori M."/>
            <person name="Shimizu H."/>
            <person name="Fukuda K."/>
            <person name="Nemoto M."/>
            <person name="Inagaki K."/>
            <person name="Tamura T."/>
        </authorList>
    </citation>
    <scope>NUCLEOTIDE SEQUENCE</scope>
    <source>
        <strain evidence="1">FACHB-1277</strain>
    </source>
</reference>
<reference evidence="1" key="2">
    <citation type="submission" date="2020-08" db="EMBL/GenBank/DDBJ databases">
        <authorList>
            <person name="Chen M."/>
            <person name="Teng W."/>
            <person name="Zhao L."/>
            <person name="Hu C."/>
            <person name="Zhou Y."/>
            <person name="Han B."/>
            <person name="Song L."/>
            <person name="Shu W."/>
        </authorList>
    </citation>
    <scope>NUCLEOTIDE SEQUENCE</scope>
    <source>
        <strain evidence="1">FACHB-1277</strain>
    </source>
</reference>
<dbReference type="Proteomes" id="UP000631421">
    <property type="component" value="Unassembled WGS sequence"/>
</dbReference>
<dbReference type="EMBL" id="JACJPY010000025">
    <property type="protein sequence ID" value="MBD2150402.1"/>
    <property type="molecule type" value="Genomic_DNA"/>
</dbReference>
<dbReference type="AlphaFoldDB" id="A0A926UUW2"/>
<gene>
    <name evidence="1" type="ORF">H6F44_09765</name>
</gene>
<evidence type="ECO:0000313" key="1">
    <source>
        <dbReference type="EMBL" id="MBD2150402.1"/>
    </source>
</evidence>
<organism evidence="1 2">
    <name type="scientific">Pseudanabaena cinerea FACHB-1277</name>
    <dbReference type="NCBI Taxonomy" id="2949581"/>
    <lineage>
        <taxon>Bacteria</taxon>
        <taxon>Bacillati</taxon>
        <taxon>Cyanobacteriota</taxon>
        <taxon>Cyanophyceae</taxon>
        <taxon>Pseudanabaenales</taxon>
        <taxon>Pseudanabaenaceae</taxon>
        <taxon>Pseudanabaena</taxon>
        <taxon>Pseudanabaena cinerea</taxon>
    </lineage>
</organism>
<comment type="caution">
    <text evidence="1">The sequence shown here is derived from an EMBL/GenBank/DDBJ whole genome shotgun (WGS) entry which is preliminary data.</text>
</comment>
<dbReference type="RefSeq" id="WP_190350769.1">
    <property type="nucleotide sequence ID" value="NZ_JACJPY010000025.1"/>
</dbReference>
<accession>A0A926UUW2</accession>
<protein>
    <submittedName>
        <fullName evidence="1">Uncharacterized protein</fullName>
    </submittedName>
</protein>
<evidence type="ECO:0000313" key="2">
    <source>
        <dbReference type="Proteomes" id="UP000631421"/>
    </source>
</evidence>
<keyword evidence="2" id="KW-1185">Reference proteome</keyword>
<name>A0A926UUW2_9CYAN</name>